<name>A0A9P1BJ35_9DINO</name>
<dbReference type="PANTHER" id="PTHR34793:SF1">
    <property type="entry name" value="PROTEIN THYLAKOID FORMATION 1, CHLOROPLASTIC"/>
    <property type="match status" value="1"/>
</dbReference>
<dbReference type="Proteomes" id="UP001152797">
    <property type="component" value="Unassembled WGS sequence"/>
</dbReference>
<comment type="caution">
    <text evidence="3">The sequence shown here is derived from an EMBL/GenBank/DDBJ whole genome shotgun (WGS) entry which is preliminary data.</text>
</comment>
<evidence type="ECO:0000256" key="2">
    <source>
        <dbReference type="SAM" id="Coils"/>
    </source>
</evidence>
<organism evidence="3">
    <name type="scientific">Cladocopium goreaui</name>
    <dbReference type="NCBI Taxonomy" id="2562237"/>
    <lineage>
        <taxon>Eukaryota</taxon>
        <taxon>Sar</taxon>
        <taxon>Alveolata</taxon>
        <taxon>Dinophyceae</taxon>
        <taxon>Suessiales</taxon>
        <taxon>Symbiodiniaceae</taxon>
        <taxon>Cladocopium</taxon>
    </lineage>
</organism>
<reference evidence="3" key="1">
    <citation type="submission" date="2022-10" db="EMBL/GenBank/DDBJ databases">
        <authorList>
            <person name="Chen Y."/>
            <person name="Dougan E. K."/>
            <person name="Chan C."/>
            <person name="Rhodes N."/>
            <person name="Thang M."/>
        </authorList>
    </citation>
    <scope>NUCLEOTIDE SEQUENCE</scope>
</reference>
<keyword evidence="5" id="KW-1185">Reference proteome</keyword>
<dbReference type="OrthoDB" id="4812at2759"/>
<feature type="coiled-coil region" evidence="2">
    <location>
        <begin position="278"/>
        <end position="328"/>
    </location>
</feature>
<evidence type="ECO:0000256" key="1">
    <source>
        <dbReference type="ARBA" id="ARBA00023054"/>
    </source>
</evidence>
<proteinExistence type="predicted"/>
<dbReference type="EMBL" id="CAMXCT030000130">
    <property type="protein sequence ID" value="CAL4761665.1"/>
    <property type="molecule type" value="Genomic_DNA"/>
</dbReference>
<dbReference type="Pfam" id="PF11264">
    <property type="entry name" value="ThylakoidFormat"/>
    <property type="match status" value="1"/>
</dbReference>
<dbReference type="AlphaFoldDB" id="A0A9P1BJ35"/>
<evidence type="ECO:0000313" key="5">
    <source>
        <dbReference type="Proteomes" id="UP001152797"/>
    </source>
</evidence>
<dbReference type="PANTHER" id="PTHR34793">
    <property type="entry name" value="PROTEIN THYLAKOID FORMATION 1, CHLOROPLASTIC"/>
    <property type="match status" value="1"/>
</dbReference>
<dbReference type="InterPro" id="IPR017499">
    <property type="entry name" value="Thf1"/>
</dbReference>
<dbReference type="EMBL" id="CAMXCT020000130">
    <property type="protein sequence ID" value="CAL1127728.1"/>
    <property type="molecule type" value="Genomic_DNA"/>
</dbReference>
<dbReference type="EMBL" id="CAMXCT010000130">
    <property type="protein sequence ID" value="CAI3974353.1"/>
    <property type="molecule type" value="Genomic_DNA"/>
</dbReference>
<keyword evidence="1 2" id="KW-0175">Coiled coil</keyword>
<reference evidence="4 5" key="2">
    <citation type="submission" date="2024-05" db="EMBL/GenBank/DDBJ databases">
        <authorList>
            <person name="Chen Y."/>
            <person name="Shah S."/>
            <person name="Dougan E. K."/>
            <person name="Thang M."/>
            <person name="Chan C."/>
        </authorList>
    </citation>
    <scope>NUCLEOTIDE SEQUENCE [LARGE SCALE GENOMIC DNA]</scope>
</reference>
<gene>
    <name evidence="3" type="ORF">C1SCF055_LOCUS2764</name>
</gene>
<protein>
    <submittedName>
        <fullName evidence="3">Uncharacterized protein</fullName>
    </submittedName>
</protein>
<evidence type="ECO:0000313" key="3">
    <source>
        <dbReference type="EMBL" id="CAI3974353.1"/>
    </source>
</evidence>
<sequence>MIVDIVAQKLPFPHRGKSTAEGAKMYRKPATRRPGLAALLAALFCAQGLSFLGAFQGTQAQAEVRPRGSAKTDVTSEGSKTARHASVVESLKNPVKTVSETIDDFYKGYPQPPVLPMYRTFLVDFITQTHLSNVDSRFQYDAIFALGMRQYYNGLMGNYDKLVMSDESEKIWKSLVTAIGMKPDQVSADAEAVAKYASSTTPAEILKHMEGTEKPSEGKVADAFESIKSSLYSITFSMGLFRIMELSGVEVTRANAEEWAKALKIEPTSKVTSDFETYKQNQVKLQKAEEMLREIEIREKKKLAERLEQKAKALAEKAANKASEASEESK</sequence>
<accession>A0A9P1BJ35</accession>
<dbReference type="GO" id="GO:0010207">
    <property type="term" value="P:photosystem II assembly"/>
    <property type="evidence" value="ECO:0007669"/>
    <property type="project" value="InterPro"/>
</dbReference>
<evidence type="ECO:0000313" key="4">
    <source>
        <dbReference type="EMBL" id="CAL4761665.1"/>
    </source>
</evidence>